<accession>K1SKU9</accession>
<dbReference type="PANTHER" id="PTHR42783:SF3">
    <property type="entry name" value="GLUTAMATE SYNTHASE [NADPH] SMALL CHAIN-RELATED"/>
    <property type="match status" value="1"/>
</dbReference>
<dbReference type="SUPFAM" id="SSF46548">
    <property type="entry name" value="alpha-helical ferredoxin"/>
    <property type="match status" value="1"/>
</dbReference>
<feature type="non-terminal residue" evidence="2">
    <location>
        <position position="169"/>
    </location>
</feature>
<feature type="non-terminal residue" evidence="2">
    <location>
        <position position="1"/>
    </location>
</feature>
<evidence type="ECO:0000313" key="2">
    <source>
        <dbReference type="EMBL" id="EKC47976.1"/>
    </source>
</evidence>
<gene>
    <name evidence="2" type="ORF">OBE_15424</name>
</gene>
<name>K1SKU9_9ZZZZ</name>
<dbReference type="InterPro" id="IPR036188">
    <property type="entry name" value="FAD/NAD-bd_sf"/>
</dbReference>
<dbReference type="Gene3D" id="3.50.50.60">
    <property type="entry name" value="FAD/NAD(P)-binding domain"/>
    <property type="match status" value="2"/>
</dbReference>
<dbReference type="SUPFAM" id="SSF51905">
    <property type="entry name" value="FAD/NAD(P)-binding domain"/>
    <property type="match status" value="1"/>
</dbReference>
<dbReference type="PRINTS" id="PR00368">
    <property type="entry name" value="FADPNR"/>
</dbReference>
<proteinExistence type="predicted"/>
<dbReference type="GO" id="GO:0016491">
    <property type="term" value="F:oxidoreductase activity"/>
    <property type="evidence" value="ECO:0007669"/>
    <property type="project" value="InterPro"/>
</dbReference>
<dbReference type="GO" id="GO:0051536">
    <property type="term" value="F:iron-sulfur cluster binding"/>
    <property type="evidence" value="ECO:0007669"/>
    <property type="project" value="InterPro"/>
</dbReference>
<evidence type="ECO:0000259" key="1">
    <source>
        <dbReference type="Pfam" id="PF07992"/>
    </source>
</evidence>
<comment type="caution">
    <text evidence="2">The sequence shown here is derived from an EMBL/GenBank/DDBJ whole genome shotgun (WGS) entry which is preliminary data.</text>
</comment>
<reference evidence="2" key="1">
    <citation type="journal article" date="2013" name="Environ. Microbiol.">
        <title>Microbiota from the distal guts of lean and obese adolescents exhibit partial functional redundancy besides clear differences in community structure.</title>
        <authorList>
            <person name="Ferrer M."/>
            <person name="Ruiz A."/>
            <person name="Lanza F."/>
            <person name="Haange S.B."/>
            <person name="Oberbach A."/>
            <person name="Till H."/>
            <person name="Bargiela R."/>
            <person name="Campoy C."/>
            <person name="Segura M.T."/>
            <person name="Richter M."/>
            <person name="von Bergen M."/>
            <person name="Seifert J."/>
            <person name="Suarez A."/>
        </authorList>
    </citation>
    <scope>NUCLEOTIDE SEQUENCE</scope>
</reference>
<dbReference type="EMBL" id="AJWZ01010603">
    <property type="protein sequence ID" value="EKC47976.1"/>
    <property type="molecule type" value="Genomic_DNA"/>
</dbReference>
<dbReference type="InterPro" id="IPR009051">
    <property type="entry name" value="Helical_ferredxn"/>
</dbReference>
<dbReference type="PANTHER" id="PTHR42783">
    <property type="entry name" value="GLUTAMATE SYNTHASE [NADPH] SMALL CHAIN"/>
    <property type="match status" value="1"/>
</dbReference>
<dbReference type="AlphaFoldDB" id="K1SKU9"/>
<organism evidence="2">
    <name type="scientific">human gut metagenome</name>
    <dbReference type="NCBI Taxonomy" id="408170"/>
    <lineage>
        <taxon>unclassified sequences</taxon>
        <taxon>metagenomes</taxon>
        <taxon>organismal metagenomes</taxon>
    </lineage>
</organism>
<feature type="domain" description="FAD/NAD(P)-binding" evidence="1">
    <location>
        <begin position="9"/>
        <end position="77"/>
    </location>
</feature>
<dbReference type="Gene3D" id="1.10.1060.10">
    <property type="entry name" value="Alpha-helical ferredoxin"/>
    <property type="match status" value="1"/>
</dbReference>
<dbReference type="Pfam" id="PF07992">
    <property type="entry name" value="Pyr_redox_2"/>
    <property type="match status" value="1"/>
</dbReference>
<dbReference type="InterPro" id="IPR023753">
    <property type="entry name" value="FAD/NAD-binding_dom"/>
</dbReference>
<protein>
    <submittedName>
        <fullName evidence="2">Ferredoxin</fullName>
    </submittedName>
</protein>
<sequence length="169" mass="18879">RRRPEPIVGDTEMLYLDSAVMAIGQHPDLSGLDGLDTTKRNTIFADEGTFRTSLDGVFAVGDITNKGADIAISAIGEAQKAAVVIDRFLNGESVKYKKPFRVERELPSDYFARFEKAKRQTADVLPALERKNSFKEVSMGFTEEQAKAEAMRCLECGCHDFFDCKLIKY</sequence>